<keyword evidence="2" id="KW-1185">Reference proteome</keyword>
<dbReference type="EMBL" id="WWCU01000008">
    <property type="protein sequence ID" value="MYN07698.1"/>
    <property type="molecule type" value="Genomic_DNA"/>
</dbReference>
<organism evidence="1 2">
    <name type="scientific">Pseudoduganella aquatica</name>
    <dbReference type="NCBI Taxonomy" id="2660641"/>
    <lineage>
        <taxon>Bacteria</taxon>
        <taxon>Pseudomonadati</taxon>
        <taxon>Pseudomonadota</taxon>
        <taxon>Betaproteobacteria</taxon>
        <taxon>Burkholderiales</taxon>
        <taxon>Oxalobacteraceae</taxon>
        <taxon>Telluria group</taxon>
        <taxon>Pseudoduganella</taxon>
    </lineage>
</organism>
<proteinExistence type="predicted"/>
<dbReference type="RefSeq" id="WP_161072035.1">
    <property type="nucleotide sequence ID" value="NZ_WWCU01000008.1"/>
</dbReference>
<dbReference type="SUPFAM" id="SSF53850">
    <property type="entry name" value="Periplasmic binding protein-like II"/>
    <property type="match status" value="1"/>
</dbReference>
<dbReference type="Gene3D" id="3.40.190.10">
    <property type="entry name" value="Periplasmic binding protein-like II"/>
    <property type="match status" value="2"/>
</dbReference>
<evidence type="ECO:0000313" key="1">
    <source>
        <dbReference type="EMBL" id="MYN07698.1"/>
    </source>
</evidence>
<dbReference type="Proteomes" id="UP000450676">
    <property type="component" value="Unassembled WGS sequence"/>
</dbReference>
<comment type="caution">
    <text evidence="1">The sequence shown here is derived from an EMBL/GenBank/DDBJ whole genome shotgun (WGS) entry which is preliminary data.</text>
</comment>
<protein>
    <recommendedName>
        <fullName evidence="3">Transporter substrate-binding domain-containing protein</fullName>
    </recommendedName>
</protein>
<evidence type="ECO:0008006" key="3">
    <source>
        <dbReference type="Google" id="ProtNLM"/>
    </source>
</evidence>
<accession>A0A7X4HAJ8</accession>
<sequence>MCAALAAAGADAAVTLCVSDRPAAPLTFPDHEGQAQYLVRSAVRAAGAEPQFVVLPWRRCIESVKAGQVDGVLGVQAFQAYRDFVRFPLKNGVPDRALSLGVDTWVVVTTADSGVSWDGKALLGANSPVSYPAGVNVVRQALDALAIRNADSAKMALQLMHMLKAERYQAVVIRESDARGFLAQDEFKSLRILAPSFLVSDAYLVFSNEYAQSNPAVVQATWEAIRRIRATREWMELAPSLAK</sequence>
<reference evidence="1 2" key="1">
    <citation type="submission" date="2019-12" db="EMBL/GenBank/DDBJ databases">
        <title>Novel species isolated from a subtropical stream in China.</title>
        <authorList>
            <person name="Lu H."/>
        </authorList>
    </citation>
    <scope>NUCLEOTIDE SEQUENCE [LARGE SCALE GENOMIC DNA]</scope>
    <source>
        <strain evidence="1 2">FT127W</strain>
    </source>
</reference>
<name>A0A7X4HAJ8_9BURK</name>
<dbReference type="AlphaFoldDB" id="A0A7X4HAJ8"/>
<gene>
    <name evidence="1" type="ORF">GTP77_10110</name>
</gene>
<evidence type="ECO:0000313" key="2">
    <source>
        <dbReference type="Proteomes" id="UP000450676"/>
    </source>
</evidence>